<reference evidence="2 3" key="1">
    <citation type="journal article" date="2015" name="Genome Announc.">
        <title>Draft Genome of the Euendolithic (true boring) Cyanobacterium Mastigocoleus testarum strain BC008.</title>
        <authorList>
            <person name="Guida B.S."/>
            <person name="Garcia-Pichel F."/>
        </authorList>
    </citation>
    <scope>NUCLEOTIDE SEQUENCE [LARGE SCALE GENOMIC DNA]</scope>
    <source>
        <strain evidence="2 3">BC008</strain>
    </source>
</reference>
<evidence type="ECO:0000313" key="3">
    <source>
        <dbReference type="Proteomes" id="UP000053372"/>
    </source>
</evidence>
<dbReference type="Proteomes" id="UP000053372">
    <property type="component" value="Unassembled WGS sequence"/>
</dbReference>
<keyword evidence="1" id="KW-0472">Membrane</keyword>
<feature type="transmembrane region" description="Helical" evidence="1">
    <location>
        <begin position="6"/>
        <end position="22"/>
    </location>
</feature>
<gene>
    <name evidence="2" type="ORF">BC008_28845</name>
</gene>
<evidence type="ECO:0000313" key="2">
    <source>
        <dbReference type="EMBL" id="KST67206.1"/>
    </source>
</evidence>
<protein>
    <submittedName>
        <fullName evidence="2">Uncharacterized protein</fullName>
    </submittedName>
</protein>
<keyword evidence="3" id="KW-1185">Reference proteome</keyword>
<dbReference type="RefSeq" id="WP_058183695.1">
    <property type="nucleotide sequence ID" value="NZ_LMTZ01000089.1"/>
</dbReference>
<keyword evidence="1" id="KW-1133">Transmembrane helix</keyword>
<name>A0A0V7ZSM7_9CYAN</name>
<organism evidence="2 3">
    <name type="scientific">Mastigocoleus testarum BC008</name>
    <dbReference type="NCBI Taxonomy" id="371196"/>
    <lineage>
        <taxon>Bacteria</taxon>
        <taxon>Bacillati</taxon>
        <taxon>Cyanobacteriota</taxon>
        <taxon>Cyanophyceae</taxon>
        <taxon>Nostocales</taxon>
        <taxon>Hapalosiphonaceae</taxon>
        <taxon>Mastigocoleus</taxon>
    </lineage>
</organism>
<accession>A0A0V7ZSM7</accession>
<dbReference type="OrthoDB" id="2079639at2"/>
<dbReference type="EMBL" id="LMTZ01000089">
    <property type="protein sequence ID" value="KST67206.1"/>
    <property type="molecule type" value="Genomic_DNA"/>
</dbReference>
<keyword evidence="1" id="KW-0812">Transmembrane</keyword>
<dbReference type="AlphaFoldDB" id="A0A0V7ZSM7"/>
<comment type="caution">
    <text evidence="2">The sequence shown here is derived from an EMBL/GenBank/DDBJ whole genome shotgun (WGS) entry which is preliminary data.</text>
</comment>
<evidence type="ECO:0000256" key="1">
    <source>
        <dbReference type="SAM" id="Phobius"/>
    </source>
</evidence>
<sequence>MTIITIIAFIIIAVGYQIYLINHKKEPSQPSQSQPSTFYRETDKYEYVSNSPYSQVKGVTKQFLVLVIYADQSDFIESLRAKKNINVNDSEELYEMTKYLWLGSGNENEFTQKIDNIKAHYSVPKGKESEYDIHLISINLKQPECRFNKNIDQLDRYDAFRELSNLVVNFDISPRLQMEAYTKFEIYNR</sequence>
<proteinExistence type="predicted"/>